<dbReference type="Gene3D" id="3.40.50.970">
    <property type="match status" value="2"/>
</dbReference>
<dbReference type="OrthoDB" id="4494979at2"/>
<dbReference type="PROSITE" id="PS00187">
    <property type="entry name" value="TPP_ENZYMES"/>
    <property type="match status" value="1"/>
</dbReference>
<comment type="catalytic activity">
    <reaction evidence="13 14">
        <text>2 pyruvate + H(+) = (2S)-2-acetolactate + CO2</text>
        <dbReference type="Rhea" id="RHEA:25249"/>
        <dbReference type="ChEBI" id="CHEBI:15361"/>
        <dbReference type="ChEBI" id="CHEBI:15378"/>
        <dbReference type="ChEBI" id="CHEBI:16526"/>
        <dbReference type="ChEBI" id="CHEBI:58476"/>
        <dbReference type="EC" id="2.2.1.6"/>
    </reaction>
</comment>
<dbReference type="RefSeq" id="WP_082867867.1">
    <property type="nucleotide sequence ID" value="NZ_CP011402.1"/>
</dbReference>
<keyword evidence="12 14" id="KW-0100">Branched-chain amino acid biosynthesis</keyword>
<dbReference type="Pfam" id="PF02775">
    <property type="entry name" value="TPP_enzyme_C"/>
    <property type="match status" value="1"/>
</dbReference>
<dbReference type="CDD" id="cd07035">
    <property type="entry name" value="TPP_PYR_POX_like"/>
    <property type="match status" value="1"/>
</dbReference>
<dbReference type="KEGG" id="ddt:AAY81_04585"/>
<keyword evidence="9" id="KW-0274">FAD</keyword>
<dbReference type="GO" id="GO:0030976">
    <property type="term" value="F:thiamine pyrophosphate binding"/>
    <property type="evidence" value="ECO:0007669"/>
    <property type="project" value="UniProtKB-UniRule"/>
</dbReference>
<proteinExistence type="inferred from homology"/>
<evidence type="ECO:0000313" key="18">
    <source>
        <dbReference type="EMBL" id="SEO99255.1"/>
    </source>
</evidence>
<keyword evidence="11 14" id="KW-0786">Thiamine pyrophosphate</keyword>
<comment type="similarity">
    <text evidence="3 14">Belongs to the TPP enzyme family.</text>
</comment>
<sequence>MPDSTLEQRRGYPRYGSHTAYEGRVMNGAQALIASLEAEGVEVVFGYPGAQAIKIYDALYDSSNIRHVLARHEQGATHAADGYARATGNPGVVLVTSGPGATNTVTGIATAYMDSIPLVVITAQVPTRSIGTDAFQESDIFGITMPIVKHSYLVKDPSDLAVTMRDAFHIATTGRPGPVLIDVPSDILAAQVSFHYPDESSLPGYRPTLKPNGRQVRAAADVLCNAHKPVIYAGGGIVASGASEELAALAERLGAPVVTTLVGLDALPSAHPLNLGLVGMHGSRFANLAVSECDALVAVGARFSDRVTGKASSFAPHARVIHIDVDPAEIGKNRHADVPIVGDARVALCALRAEIEKRDVARSTGVWLDRIASWRSQYPLEGKDPASCDGAIRPEWLMRKLNGAIRDVSNIVVTDVGQHQMWAAQYLERTSPRTFVTSGGAGTMGFGLPAAIGAQVGRPSHTVVLVTGDGSFQMCIEEMAVASIHGLPVKVIMLNNGSLGMVRQWQHLFYGNRFSQTDLEPVPNFSALANAYGWQGERIDQADQVDAALARLFDHAGPALLEVAISPDEMVFPMVAPGNSIHDEIGAVPVGDISKAVTADSTEGE</sequence>
<dbReference type="GO" id="GO:0050660">
    <property type="term" value="F:flavin adenine dinucleotide binding"/>
    <property type="evidence" value="ECO:0007669"/>
    <property type="project" value="InterPro"/>
</dbReference>
<dbReference type="GO" id="GO:0009099">
    <property type="term" value="P:L-valine biosynthetic process"/>
    <property type="evidence" value="ECO:0007669"/>
    <property type="project" value="UniProtKB-UniPathway"/>
</dbReference>
<dbReference type="InterPro" id="IPR012001">
    <property type="entry name" value="Thiamin_PyroP_enz_TPP-bd_dom"/>
</dbReference>
<keyword evidence="6" id="KW-0285">Flavoprotein</keyword>
<evidence type="ECO:0000259" key="16">
    <source>
        <dbReference type="Pfam" id="PF02775"/>
    </source>
</evidence>
<dbReference type="InterPro" id="IPR012846">
    <property type="entry name" value="Acetolactate_synth_lsu"/>
</dbReference>
<dbReference type="InterPro" id="IPR029035">
    <property type="entry name" value="DHS-like_NAD/FAD-binding_dom"/>
</dbReference>
<keyword evidence="7 14" id="KW-0808">Transferase</keyword>
<evidence type="ECO:0000313" key="19">
    <source>
        <dbReference type="Proteomes" id="UP000182975"/>
    </source>
</evidence>
<dbReference type="InterPro" id="IPR000399">
    <property type="entry name" value="TPP-bd_CS"/>
</dbReference>
<dbReference type="PANTHER" id="PTHR18968">
    <property type="entry name" value="THIAMINE PYROPHOSPHATE ENZYMES"/>
    <property type="match status" value="1"/>
</dbReference>
<dbReference type="EMBL" id="FOEC01000016">
    <property type="protein sequence ID" value="SEO99255.1"/>
    <property type="molecule type" value="Genomic_DNA"/>
</dbReference>
<evidence type="ECO:0000256" key="4">
    <source>
        <dbReference type="ARBA" id="ARBA00013145"/>
    </source>
</evidence>
<dbReference type="EC" id="2.2.1.6" evidence="4 14"/>
<dbReference type="CDD" id="cd02015">
    <property type="entry name" value="TPP_AHAS"/>
    <property type="match status" value="1"/>
</dbReference>
<keyword evidence="10 14" id="KW-0460">Magnesium</keyword>
<dbReference type="Gene3D" id="3.40.50.1220">
    <property type="entry name" value="TPP-binding domain"/>
    <property type="match status" value="1"/>
</dbReference>
<evidence type="ECO:0000256" key="12">
    <source>
        <dbReference type="ARBA" id="ARBA00023304"/>
    </source>
</evidence>
<evidence type="ECO:0000256" key="14">
    <source>
        <dbReference type="RuleBase" id="RU003591"/>
    </source>
</evidence>
<dbReference type="UniPathway" id="UPA00047">
    <property type="reaction ID" value="UER00055"/>
</dbReference>
<keyword evidence="8 14" id="KW-0479">Metal-binding</keyword>
<dbReference type="InterPro" id="IPR011766">
    <property type="entry name" value="TPP_enzyme_TPP-bd"/>
</dbReference>
<dbReference type="Pfam" id="PF00205">
    <property type="entry name" value="TPP_enzyme_M"/>
    <property type="match status" value="1"/>
</dbReference>
<evidence type="ECO:0000256" key="3">
    <source>
        <dbReference type="ARBA" id="ARBA00007812"/>
    </source>
</evidence>
<evidence type="ECO:0000256" key="6">
    <source>
        <dbReference type="ARBA" id="ARBA00022630"/>
    </source>
</evidence>
<comment type="pathway">
    <text evidence="2 14">Amino-acid biosynthesis; L-valine biosynthesis; L-valine from pyruvate: step 1/4.</text>
</comment>
<dbReference type="FunFam" id="3.40.50.1220:FF:000008">
    <property type="entry name" value="Acetolactate synthase"/>
    <property type="match status" value="1"/>
</dbReference>
<evidence type="ECO:0000256" key="5">
    <source>
        <dbReference type="ARBA" id="ARBA00022605"/>
    </source>
</evidence>
<evidence type="ECO:0000256" key="1">
    <source>
        <dbReference type="ARBA" id="ARBA00004974"/>
    </source>
</evidence>
<evidence type="ECO:0000256" key="10">
    <source>
        <dbReference type="ARBA" id="ARBA00022842"/>
    </source>
</evidence>
<evidence type="ECO:0000256" key="8">
    <source>
        <dbReference type="ARBA" id="ARBA00022723"/>
    </source>
</evidence>
<name>A0A172RXS3_9ACTN</name>
<dbReference type="NCBIfam" id="TIGR00118">
    <property type="entry name" value="acolac_lg"/>
    <property type="match status" value="1"/>
</dbReference>
<feature type="domain" description="Thiamine pyrophosphate enzyme N-terminal TPP-binding" evidence="17">
    <location>
        <begin position="26"/>
        <end position="141"/>
    </location>
</feature>
<evidence type="ECO:0000256" key="11">
    <source>
        <dbReference type="ARBA" id="ARBA00023052"/>
    </source>
</evidence>
<dbReference type="STRING" id="79604.AAY81_04585"/>
<evidence type="ECO:0000256" key="7">
    <source>
        <dbReference type="ARBA" id="ARBA00022679"/>
    </source>
</evidence>
<reference evidence="19" key="1">
    <citation type="submission" date="2016-10" db="EMBL/GenBank/DDBJ databases">
        <authorList>
            <person name="Varghese N."/>
        </authorList>
    </citation>
    <scope>NUCLEOTIDE SEQUENCE [LARGE SCALE GENOMIC DNA]</scope>
    <source>
        <strain evidence="19">DSM 21843</strain>
    </source>
</reference>
<feature type="domain" description="Thiamine pyrophosphate enzyme TPP-binding" evidence="16">
    <location>
        <begin position="415"/>
        <end position="563"/>
    </location>
</feature>
<dbReference type="FunFam" id="3.40.50.970:FF:000007">
    <property type="entry name" value="Acetolactate synthase"/>
    <property type="match status" value="1"/>
</dbReference>
<dbReference type="GO" id="GO:0003984">
    <property type="term" value="F:acetolactate synthase activity"/>
    <property type="evidence" value="ECO:0007669"/>
    <property type="project" value="UniProtKB-EC"/>
</dbReference>
<dbReference type="GO" id="GO:0000287">
    <property type="term" value="F:magnesium ion binding"/>
    <property type="evidence" value="ECO:0007669"/>
    <property type="project" value="UniProtKB-UniRule"/>
</dbReference>
<dbReference type="SUPFAM" id="SSF52467">
    <property type="entry name" value="DHS-like NAD/FAD-binding domain"/>
    <property type="match status" value="1"/>
</dbReference>
<keyword evidence="5 14" id="KW-0028">Amino-acid biosynthesis</keyword>
<evidence type="ECO:0000256" key="9">
    <source>
        <dbReference type="ARBA" id="ARBA00022827"/>
    </source>
</evidence>
<dbReference type="Pfam" id="PF02776">
    <property type="entry name" value="TPP_enzyme_N"/>
    <property type="match status" value="1"/>
</dbReference>
<evidence type="ECO:0000259" key="17">
    <source>
        <dbReference type="Pfam" id="PF02776"/>
    </source>
</evidence>
<feature type="domain" description="Thiamine pyrophosphate enzyme central" evidence="15">
    <location>
        <begin position="216"/>
        <end position="351"/>
    </location>
</feature>
<comment type="pathway">
    <text evidence="1 14">Amino-acid biosynthesis; L-isoleucine biosynthesis; L-isoleucine from 2-oxobutanoate: step 1/4.</text>
</comment>
<comment type="cofactor">
    <cofactor evidence="14">
        <name>Mg(2+)</name>
        <dbReference type="ChEBI" id="CHEBI:18420"/>
    </cofactor>
    <text evidence="14">Binds 1 Mg(2+) ion per subunit.</text>
</comment>
<dbReference type="UniPathway" id="UPA00049">
    <property type="reaction ID" value="UER00059"/>
</dbReference>
<dbReference type="AlphaFoldDB" id="A0A172RXS3"/>
<dbReference type="PANTHER" id="PTHR18968:SF13">
    <property type="entry name" value="ACETOLACTATE SYNTHASE CATALYTIC SUBUNIT, MITOCHONDRIAL"/>
    <property type="match status" value="1"/>
</dbReference>
<organism evidence="18 19">
    <name type="scientific">Denitrobacterium detoxificans</name>
    <dbReference type="NCBI Taxonomy" id="79604"/>
    <lineage>
        <taxon>Bacteria</taxon>
        <taxon>Bacillati</taxon>
        <taxon>Actinomycetota</taxon>
        <taxon>Coriobacteriia</taxon>
        <taxon>Eggerthellales</taxon>
        <taxon>Eggerthellaceae</taxon>
        <taxon>Denitrobacterium</taxon>
    </lineage>
</organism>
<protein>
    <recommendedName>
        <fullName evidence="4 14">Acetolactate synthase</fullName>
        <ecNumber evidence="4 14">2.2.1.6</ecNumber>
    </recommendedName>
</protein>
<accession>A0A172RXS3</accession>
<dbReference type="InterPro" id="IPR045229">
    <property type="entry name" value="TPP_enz"/>
</dbReference>
<evidence type="ECO:0000259" key="15">
    <source>
        <dbReference type="Pfam" id="PF00205"/>
    </source>
</evidence>
<evidence type="ECO:0000256" key="13">
    <source>
        <dbReference type="ARBA" id="ARBA00048670"/>
    </source>
</evidence>
<gene>
    <name evidence="18" type="ORF">SAMN02910314_01846</name>
</gene>
<dbReference type="Proteomes" id="UP000182975">
    <property type="component" value="Unassembled WGS sequence"/>
</dbReference>
<keyword evidence="19" id="KW-1185">Reference proteome</keyword>
<dbReference type="PATRIC" id="fig|79604.3.peg.934"/>
<evidence type="ECO:0000256" key="2">
    <source>
        <dbReference type="ARBA" id="ARBA00005025"/>
    </source>
</evidence>
<dbReference type="InterPro" id="IPR039368">
    <property type="entry name" value="AHAS_TPP"/>
</dbReference>
<comment type="cofactor">
    <cofactor evidence="14">
        <name>thiamine diphosphate</name>
        <dbReference type="ChEBI" id="CHEBI:58937"/>
    </cofactor>
    <text evidence="14">Binds 1 thiamine pyrophosphate per subunit.</text>
</comment>
<dbReference type="InterPro" id="IPR012000">
    <property type="entry name" value="Thiamin_PyroP_enz_cen_dom"/>
</dbReference>
<dbReference type="SUPFAM" id="SSF52518">
    <property type="entry name" value="Thiamin diphosphate-binding fold (THDP-binding)"/>
    <property type="match status" value="2"/>
</dbReference>
<dbReference type="GO" id="GO:0005948">
    <property type="term" value="C:acetolactate synthase complex"/>
    <property type="evidence" value="ECO:0007669"/>
    <property type="project" value="TreeGrafter"/>
</dbReference>
<dbReference type="InterPro" id="IPR029061">
    <property type="entry name" value="THDP-binding"/>
</dbReference>
<dbReference type="FunFam" id="3.40.50.970:FF:000016">
    <property type="entry name" value="Acetolactate synthase"/>
    <property type="match status" value="1"/>
</dbReference>
<dbReference type="GO" id="GO:0009097">
    <property type="term" value="P:isoleucine biosynthetic process"/>
    <property type="evidence" value="ECO:0007669"/>
    <property type="project" value="UniProtKB-UniPathway"/>
</dbReference>